<dbReference type="RefSeq" id="WP_104301231.1">
    <property type="nucleotide sequence ID" value="NZ_PSNX01000003.1"/>
</dbReference>
<dbReference type="InterPro" id="IPR007833">
    <property type="entry name" value="Capsule_polysaccharide_synth"/>
</dbReference>
<dbReference type="AlphaFoldDB" id="A0A2S5SXI0"/>
<dbReference type="OrthoDB" id="9794206at2"/>
<protein>
    <submittedName>
        <fullName evidence="1">Capsular biosynthesis protein</fullName>
    </submittedName>
</protein>
<dbReference type="EMBL" id="PSNX01000003">
    <property type="protein sequence ID" value="PPE67339.1"/>
    <property type="molecule type" value="Genomic_DNA"/>
</dbReference>
<proteinExistence type="predicted"/>
<name>A0A2S5SXI0_9BURK</name>
<evidence type="ECO:0000313" key="1">
    <source>
        <dbReference type="EMBL" id="PPE67339.1"/>
    </source>
</evidence>
<gene>
    <name evidence="1" type="ORF">C1704_04020</name>
</gene>
<evidence type="ECO:0000313" key="2">
    <source>
        <dbReference type="Proteomes" id="UP000238605"/>
    </source>
</evidence>
<accession>A0A2S5SXI0</accession>
<keyword evidence="2" id="KW-1185">Reference proteome</keyword>
<comment type="caution">
    <text evidence="1">The sequence shown here is derived from an EMBL/GenBank/DDBJ whole genome shotgun (WGS) entry which is preliminary data.</text>
</comment>
<dbReference type="CDD" id="cd16441">
    <property type="entry name" value="beta_Kdo_transferase_KpsS"/>
    <property type="match status" value="1"/>
</dbReference>
<dbReference type="Proteomes" id="UP000238605">
    <property type="component" value="Unassembled WGS sequence"/>
</dbReference>
<dbReference type="Pfam" id="PF05159">
    <property type="entry name" value="Capsule_synth"/>
    <property type="match status" value="1"/>
</dbReference>
<dbReference type="GO" id="GO:0000271">
    <property type="term" value="P:polysaccharide biosynthetic process"/>
    <property type="evidence" value="ECO:0007669"/>
    <property type="project" value="InterPro"/>
</dbReference>
<dbReference type="GO" id="GO:0015774">
    <property type="term" value="P:polysaccharide transport"/>
    <property type="evidence" value="ECO:0007669"/>
    <property type="project" value="InterPro"/>
</dbReference>
<sequence length="459" mass="52333">MIRNGWQAFAGKRVLLLQGPVGPFFAQLADILREAGAASVHKVNFNGGDWLFYPRAAYNHRDTMDAWPEALDRLLEREGIDALFLFGDCRPIHEVAHQAAQRRNVEVWVFEEGYVRPNFVTLEPYGVNNHSRLPRDPDFYRHLPPTKAPQEREVGNTFWHTALWAFLYYTAAIVLRPFFPHYRHHRPLNAAEVLPWLKSPLRKWLYRIRERGLEARLTGELSKRFFLVPLQVNTDFQVRVHSDFESVPHFMETLVASFARHAPKDHYLAFKHHPMDRGYHDYTERISRLAREHGLGDRLLYLHDQHLPSLLQHARGVAVINSTVGLSALHHGTPLMVLGDAMYDFAGLSFQGPLDSFWTQAEQGAPDMALYDRFRAYLVHHTQLNGSFYRYGVFDRADAADPEPDTVDAAPPASAVVVPLPTRAVPPTDTMPPMPAPVVARWQAAQSGRSAALPSTDRH</sequence>
<reference evidence="1 2" key="1">
    <citation type="submission" date="2018-02" db="EMBL/GenBank/DDBJ databases">
        <title>Reclassifiation of [Polyangium] brachysporum DSM 7029 as Guopingzhaonella breviflexa gen. nov., sp. nov., a member of the family Comamonadaceae.</title>
        <authorList>
            <person name="Tang B."/>
        </authorList>
    </citation>
    <scope>NUCLEOTIDE SEQUENCE [LARGE SCALE GENOMIC DNA]</scope>
    <source>
        <strain evidence="1 2">BCRC 80649</strain>
    </source>
</reference>
<organism evidence="1 2">
    <name type="scientific">Caldimonas caldifontis</name>
    <dbReference type="NCBI Taxonomy" id="1452508"/>
    <lineage>
        <taxon>Bacteria</taxon>
        <taxon>Pseudomonadati</taxon>
        <taxon>Pseudomonadota</taxon>
        <taxon>Betaproteobacteria</taxon>
        <taxon>Burkholderiales</taxon>
        <taxon>Sphaerotilaceae</taxon>
        <taxon>Caldimonas</taxon>
    </lineage>
</organism>